<dbReference type="FunCoup" id="V5FK38">
    <property type="interactions" value="16"/>
</dbReference>
<feature type="compositionally biased region" description="Basic and acidic residues" evidence="6">
    <location>
        <begin position="80"/>
        <end position="93"/>
    </location>
</feature>
<gene>
    <name evidence="8" type="ORF">PVAR5_6930</name>
</gene>
<feature type="region of interest" description="Disordered" evidence="6">
    <location>
        <begin position="29"/>
        <end position="93"/>
    </location>
</feature>
<feature type="transmembrane region" description="Helical" evidence="7">
    <location>
        <begin position="797"/>
        <end position="817"/>
    </location>
</feature>
<accession>V5FK38</accession>
<dbReference type="EMBL" id="BAUL01000236">
    <property type="protein sequence ID" value="GAD98239.1"/>
    <property type="molecule type" value="Genomic_DNA"/>
</dbReference>
<dbReference type="CDD" id="cd17323">
    <property type="entry name" value="MFS_Tpo1_MDR_like"/>
    <property type="match status" value="1"/>
</dbReference>
<evidence type="ECO:0000256" key="6">
    <source>
        <dbReference type="SAM" id="MobiDB-lite"/>
    </source>
</evidence>
<dbReference type="InterPro" id="IPR046347">
    <property type="entry name" value="bZIP_sf"/>
</dbReference>
<feature type="transmembrane region" description="Helical" evidence="7">
    <location>
        <begin position="631"/>
        <end position="655"/>
    </location>
</feature>
<dbReference type="eggNOG" id="KOG0255">
    <property type="taxonomic scope" value="Eukaryota"/>
</dbReference>
<feature type="compositionally biased region" description="Basic and acidic residues" evidence="6">
    <location>
        <begin position="29"/>
        <end position="43"/>
    </location>
</feature>
<keyword evidence="3 7" id="KW-1133">Transmembrane helix</keyword>
<organism evidence="8 9">
    <name type="scientific">Byssochlamys spectabilis (strain No. 5 / NBRC 109023)</name>
    <name type="common">Paecilomyces variotii</name>
    <dbReference type="NCBI Taxonomy" id="1356009"/>
    <lineage>
        <taxon>Eukaryota</taxon>
        <taxon>Fungi</taxon>
        <taxon>Dikarya</taxon>
        <taxon>Ascomycota</taxon>
        <taxon>Pezizomycotina</taxon>
        <taxon>Eurotiomycetes</taxon>
        <taxon>Eurotiomycetidae</taxon>
        <taxon>Eurotiales</taxon>
        <taxon>Thermoascaceae</taxon>
        <taxon>Paecilomyces</taxon>
    </lineage>
</organism>
<feature type="transmembrane region" description="Helical" evidence="7">
    <location>
        <begin position="895"/>
        <end position="922"/>
    </location>
</feature>
<feature type="transmembrane region" description="Helical" evidence="7">
    <location>
        <begin position="823"/>
        <end position="849"/>
    </location>
</feature>
<name>V5FK38_BYSSN</name>
<evidence type="ECO:0000256" key="7">
    <source>
        <dbReference type="SAM" id="Phobius"/>
    </source>
</evidence>
<feature type="transmembrane region" description="Helical" evidence="7">
    <location>
        <begin position="967"/>
        <end position="985"/>
    </location>
</feature>
<dbReference type="GO" id="GO:0015244">
    <property type="term" value="F:fluconazole transmembrane transporter activity"/>
    <property type="evidence" value="ECO:0007669"/>
    <property type="project" value="TreeGrafter"/>
</dbReference>
<feature type="transmembrane region" description="Helical" evidence="7">
    <location>
        <begin position="536"/>
        <end position="557"/>
    </location>
</feature>
<feature type="transmembrane region" description="Helical" evidence="7">
    <location>
        <begin position="870"/>
        <end position="889"/>
    </location>
</feature>
<reference evidence="9" key="1">
    <citation type="journal article" date="2014" name="Genome Announc.">
        <title>Draft genome sequence of the formaldehyde-resistant fungus Byssochlamys spectabilis No. 5 (anamorph Paecilomyces variotii No. 5) (NBRC109023).</title>
        <authorList>
            <person name="Oka T."/>
            <person name="Ekino K."/>
            <person name="Fukuda K."/>
            <person name="Nomura Y."/>
        </authorList>
    </citation>
    <scope>NUCLEOTIDE SEQUENCE [LARGE SCALE GENOMIC DNA]</scope>
    <source>
        <strain evidence="9">No. 5 / NBRC 109023</strain>
    </source>
</reference>
<dbReference type="SUPFAM" id="SSF57959">
    <property type="entry name" value="Leucine zipper domain"/>
    <property type="match status" value="1"/>
</dbReference>
<dbReference type="CDD" id="cd14688">
    <property type="entry name" value="bZIP_YAP"/>
    <property type="match status" value="1"/>
</dbReference>
<evidence type="ECO:0000256" key="4">
    <source>
        <dbReference type="ARBA" id="ARBA00023136"/>
    </source>
</evidence>
<dbReference type="SUPFAM" id="SSF103473">
    <property type="entry name" value="MFS general substrate transporter"/>
    <property type="match status" value="1"/>
</dbReference>
<feature type="transmembrane region" description="Helical" evidence="7">
    <location>
        <begin position="676"/>
        <end position="701"/>
    </location>
</feature>
<dbReference type="GO" id="GO:1990961">
    <property type="term" value="P:xenobiotic detoxification by transmembrane export across the plasma membrane"/>
    <property type="evidence" value="ECO:0007669"/>
    <property type="project" value="TreeGrafter"/>
</dbReference>
<keyword evidence="9" id="KW-1185">Reference proteome</keyword>
<comment type="caution">
    <text evidence="8">The sequence shown here is derived from an EMBL/GenBank/DDBJ whole genome shotgun (WGS) entry which is preliminary data.</text>
</comment>
<feature type="region of interest" description="Disordered" evidence="6">
    <location>
        <begin position="458"/>
        <end position="477"/>
    </location>
</feature>
<protein>
    <recommendedName>
        <fullName evidence="10">Major facilitator superfamily (MFS) profile domain-containing protein</fullName>
    </recommendedName>
</protein>
<dbReference type="Proteomes" id="UP000018001">
    <property type="component" value="Unassembled WGS sequence"/>
</dbReference>
<evidence type="ECO:0000256" key="2">
    <source>
        <dbReference type="ARBA" id="ARBA00022692"/>
    </source>
</evidence>
<dbReference type="PANTHER" id="PTHR23502">
    <property type="entry name" value="MAJOR FACILITATOR SUPERFAMILY"/>
    <property type="match status" value="1"/>
</dbReference>
<evidence type="ECO:0000313" key="9">
    <source>
        <dbReference type="Proteomes" id="UP000018001"/>
    </source>
</evidence>
<dbReference type="Gene3D" id="1.20.5.170">
    <property type="match status" value="1"/>
</dbReference>
<dbReference type="InParanoid" id="V5FK38"/>
<dbReference type="InterPro" id="IPR011701">
    <property type="entry name" value="MFS"/>
</dbReference>
<dbReference type="Gene3D" id="1.20.1250.20">
    <property type="entry name" value="MFS general substrate transporter like domains"/>
    <property type="match status" value="1"/>
</dbReference>
<evidence type="ECO:0000256" key="1">
    <source>
        <dbReference type="ARBA" id="ARBA00004141"/>
    </source>
</evidence>
<dbReference type="PANTHER" id="PTHR23502:SF23">
    <property type="entry name" value="FLUCONAZOLE RESISTANCE PROTEIN 1"/>
    <property type="match status" value="1"/>
</dbReference>
<proteinExistence type="predicted"/>
<dbReference type="AlphaFoldDB" id="V5FK38"/>
<feature type="transmembrane region" description="Helical" evidence="7">
    <location>
        <begin position="713"/>
        <end position="733"/>
    </location>
</feature>
<dbReference type="GO" id="GO:0003700">
    <property type="term" value="F:DNA-binding transcription factor activity"/>
    <property type="evidence" value="ECO:0007669"/>
    <property type="project" value="InterPro"/>
</dbReference>
<keyword evidence="4 7" id="KW-0472">Membrane</keyword>
<sequence>MLNVSSSSFSSWSSSNLVNVELVHPRRILERDPSMGEKREKTGEGGALEASEHPQPGSSRKDETINLDRKHGQSRKRGRPRMDIGQKESSDRRKLQIRMAQRAYRSRKEAEIVSLNQRIEQLEVLLKQIVETSLSFSDTLMKSNVLESYPSLAGALHQNIQRCFSLTNQATAIIDDNNSSQPTEYVEMAESSAGSHANQITTTTVYPDVRLIQQAQGGSEMRGAMSEGGRLLPELSDDALVPSRPFGPIFPALEMLWNDSSIYSNVEKPRFAHRLHRACVEYGYRCLRDPASPPQAIARRFNLPLAMLTREHITMHFQIFLEKGHHRYREDFDIPFFRVGGAGTHYTHFERDYLRKDAIHHATILCVTPQQASHVMAGDWFDCYDVEGFLKENNVVPVKDHVFSSETSSHLYPSNVKHGQPENQHGRNRLFLFPEEQPGFVVPTTFFVDGVRAGDSKISTAPAGDGDQSDSSHANNSANSTFLALNADDNELTPDIEKARNNSATSSPAVNDALLVGWYSPEDSENPQNWSRWRKLLVALQICAYTFAVYSASAIYVPCEELIMEQFHVGPTVAALGLALYVIACEDFSNFPFRVAIDSVVILDGLGPLLWSPMSEISAFGRNIPYITTFFIFVILSIPTALVNNLAGFLVLRFLQGFFGSPCLANGGASMHDLYSLIYLPLGFTGWVAAAFCGPALGPLLSAFTVTAEDWHWAMWIILWMSGSIFVVMFFFLPETSSKNILLRRAERLRKRTGNQRFLAPSEISERGLTFQSVFVDAVIKPVEISIKDPGVMFTNIYTSLVYGIYYSFFEVFPLVYPPIYQFSLGLTGTTFVCIIPGCMVGIAIYVAYQFFWLIPDIKKNGLRAQEHRLVPSLYAVFFPTISLFIFAWTTRSSIHWIVSVIALSLYATSQFIVFQTIFVYIPLSYPQYAASLFAANDFSRSAFAFACVLFSRSMYVNLGVGQGVSLLAGLSVLGIIGMYILYFYGASLRARSKFAVS</sequence>
<keyword evidence="5" id="KW-0175">Coiled coil</keyword>
<dbReference type="Pfam" id="PF07690">
    <property type="entry name" value="MFS_1"/>
    <property type="match status" value="1"/>
</dbReference>
<dbReference type="InterPro" id="IPR036259">
    <property type="entry name" value="MFS_trans_sf"/>
</dbReference>
<keyword evidence="2 7" id="KW-0812">Transmembrane</keyword>
<dbReference type="OrthoDB" id="3357846at2759"/>
<comment type="subcellular location">
    <subcellularLocation>
        <location evidence="1">Membrane</location>
        <topology evidence="1">Multi-pass membrane protein</topology>
    </subcellularLocation>
</comment>
<feature type="coiled-coil region" evidence="5">
    <location>
        <begin position="105"/>
        <end position="132"/>
    </location>
</feature>
<dbReference type="GO" id="GO:0005886">
    <property type="term" value="C:plasma membrane"/>
    <property type="evidence" value="ECO:0007669"/>
    <property type="project" value="TreeGrafter"/>
</dbReference>
<feature type="compositionally biased region" description="Basic and acidic residues" evidence="6">
    <location>
        <begin position="59"/>
        <end position="71"/>
    </location>
</feature>
<dbReference type="HOGENOM" id="CLU_300153_0_0_1"/>
<evidence type="ECO:0000256" key="5">
    <source>
        <dbReference type="SAM" id="Coils"/>
    </source>
</evidence>
<evidence type="ECO:0000256" key="3">
    <source>
        <dbReference type="ARBA" id="ARBA00022989"/>
    </source>
</evidence>
<evidence type="ECO:0000313" key="8">
    <source>
        <dbReference type="EMBL" id="GAD98239.1"/>
    </source>
</evidence>
<evidence type="ECO:0008006" key="10">
    <source>
        <dbReference type="Google" id="ProtNLM"/>
    </source>
</evidence>